<protein>
    <submittedName>
        <fullName evidence="2">Uncharacterized protein</fullName>
    </submittedName>
</protein>
<dbReference type="RefSeq" id="WP_079413107.1">
    <property type="nucleotide sequence ID" value="NZ_MBTG01000012.1"/>
</dbReference>
<dbReference type="EMBL" id="MBTG01000012">
    <property type="protein sequence ID" value="OPH57668.1"/>
    <property type="molecule type" value="Genomic_DNA"/>
</dbReference>
<reference evidence="3" key="1">
    <citation type="submission" date="2016-07" db="EMBL/GenBank/DDBJ databases">
        <authorList>
            <person name="Florea S."/>
            <person name="Webb J.S."/>
            <person name="Jaromczyk J."/>
            <person name="Schardl C.L."/>
        </authorList>
    </citation>
    <scope>NUCLEOTIDE SEQUENCE [LARGE SCALE GENOMIC DNA]</scope>
    <source>
        <strain evidence="3">CY1</strain>
    </source>
</reference>
<proteinExistence type="predicted"/>
<organism evidence="2 3">
    <name type="scientific">Paenibacillus ferrarius</name>
    <dbReference type="NCBI Taxonomy" id="1469647"/>
    <lineage>
        <taxon>Bacteria</taxon>
        <taxon>Bacillati</taxon>
        <taxon>Bacillota</taxon>
        <taxon>Bacilli</taxon>
        <taxon>Bacillales</taxon>
        <taxon>Paenibacillaceae</taxon>
        <taxon>Paenibacillus</taxon>
    </lineage>
</organism>
<dbReference type="Proteomes" id="UP000190626">
    <property type="component" value="Unassembled WGS sequence"/>
</dbReference>
<dbReference type="AlphaFoldDB" id="A0A1V4HKK9"/>
<evidence type="ECO:0000313" key="3">
    <source>
        <dbReference type="Proteomes" id="UP000190626"/>
    </source>
</evidence>
<keyword evidence="1" id="KW-0472">Membrane</keyword>
<comment type="caution">
    <text evidence="2">The sequence shown here is derived from an EMBL/GenBank/DDBJ whole genome shotgun (WGS) entry which is preliminary data.</text>
</comment>
<dbReference type="OrthoDB" id="92272at2"/>
<accession>A0A1V4HKK9</accession>
<name>A0A1V4HKK9_9BACL</name>
<dbReference type="STRING" id="1469647.BC351_03900"/>
<evidence type="ECO:0000313" key="2">
    <source>
        <dbReference type="EMBL" id="OPH57668.1"/>
    </source>
</evidence>
<keyword evidence="1" id="KW-0812">Transmembrane</keyword>
<keyword evidence="1" id="KW-1133">Transmembrane helix</keyword>
<keyword evidence="3" id="KW-1185">Reference proteome</keyword>
<gene>
    <name evidence="2" type="ORF">BC351_03900</name>
</gene>
<sequence>MRTKKGSITNDCNSTNKHMLLRKSRKNRGLQLFSIVGILLVMLIAAVAIYQSHKPLPPGISMEGPIHTVSDGDIQFLSDLTYKEEGTTTTKQEQMIFERIYQAIDEAEQFIVMDMFLYNGYHKKDQTFPPLSRTLRGPNQKL</sequence>
<evidence type="ECO:0000256" key="1">
    <source>
        <dbReference type="SAM" id="Phobius"/>
    </source>
</evidence>
<feature type="transmembrane region" description="Helical" evidence="1">
    <location>
        <begin position="29"/>
        <end position="50"/>
    </location>
</feature>